<feature type="domain" description="Rhodanese" evidence="1">
    <location>
        <begin position="22"/>
        <end position="118"/>
    </location>
</feature>
<dbReference type="PANTHER" id="PTHR44086:SF13">
    <property type="entry name" value="THIOSULFATE SULFURTRANSFERASE PSPE"/>
    <property type="match status" value="1"/>
</dbReference>
<name>L0DLU8_SINAD</name>
<keyword evidence="3" id="KW-1185">Reference proteome</keyword>
<keyword evidence="2" id="KW-0808">Transferase</keyword>
<proteinExistence type="predicted"/>
<dbReference type="RefSeq" id="WP_015248893.1">
    <property type="nucleotide sequence ID" value="NC_019892.1"/>
</dbReference>
<dbReference type="Pfam" id="PF00581">
    <property type="entry name" value="Rhodanese"/>
    <property type="match status" value="1"/>
</dbReference>
<dbReference type="EMBL" id="CP003364">
    <property type="protein sequence ID" value="AGA29795.1"/>
    <property type="molecule type" value="Genomic_DNA"/>
</dbReference>
<dbReference type="Gene3D" id="3.40.250.10">
    <property type="entry name" value="Rhodanese-like domain"/>
    <property type="match status" value="1"/>
</dbReference>
<dbReference type="SUPFAM" id="SSF52821">
    <property type="entry name" value="Rhodanese/Cell cycle control phosphatase"/>
    <property type="match status" value="1"/>
</dbReference>
<dbReference type="InterPro" id="IPR001763">
    <property type="entry name" value="Rhodanese-like_dom"/>
</dbReference>
<dbReference type="InterPro" id="IPR036873">
    <property type="entry name" value="Rhodanese-like_dom_sf"/>
</dbReference>
<dbReference type="OrthoDB" id="9800872at2"/>
<organism evidence="2 3">
    <name type="scientific">Singulisphaera acidiphila (strain ATCC BAA-1392 / DSM 18658 / VKM B-2454 / MOB10)</name>
    <dbReference type="NCBI Taxonomy" id="886293"/>
    <lineage>
        <taxon>Bacteria</taxon>
        <taxon>Pseudomonadati</taxon>
        <taxon>Planctomycetota</taxon>
        <taxon>Planctomycetia</taxon>
        <taxon>Isosphaerales</taxon>
        <taxon>Isosphaeraceae</taxon>
        <taxon>Singulisphaera</taxon>
    </lineage>
</organism>
<sequence>MPNPTSDIARMTAEELKQHFDRGEPLVILDVREPVERAFCAIPIPPTARDLHVPMGEIPARLEEIKVTKGESPLVVYCHLGVRSRQAASWLVHQGLAGLVNLEGGIDAWSTDVDPDLPRY</sequence>
<dbReference type="AlphaFoldDB" id="L0DLU8"/>
<evidence type="ECO:0000313" key="3">
    <source>
        <dbReference type="Proteomes" id="UP000010798"/>
    </source>
</evidence>
<dbReference type="STRING" id="886293.Sinac_5664"/>
<dbReference type="Proteomes" id="UP000010798">
    <property type="component" value="Chromosome"/>
</dbReference>
<dbReference type="PANTHER" id="PTHR44086">
    <property type="entry name" value="THIOSULFATE SULFURTRANSFERASE RDL2, MITOCHONDRIAL-RELATED"/>
    <property type="match status" value="1"/>
</dbReference>
<dbReference type="SMART" id="SM00450">
    <property type="entry name" value="RHOD"/>
    <property type="match status" value="1"/>
</dbReference>
<protein>
    <submittedName>
        <fullName evidence="2">Rhodanese-related sulfurtransferase</fullName>
    </submittedName>
</protein>
<dbReference type="HOGENOM" id="CLU_089574_13_3_0"/>
<dbReference type="GO" id="GO:0004792">
    <property type="term" value="F:thiosulfate-cyanide sulfurtransferase activity"/>
    <property type="evidence" value="ECO:0007669"/>
    <property type="project" value="TreeGrafter"/>
</dbReference>
<dbReference type="KEGG" id="saci:Sinac_5664"/>
<reference evidence="2 3" key="1">
    <citation type="submission" date="2012-02" db="EMBL/GenBank/DDBJ databases">
        <title>Complete sequence of chromosome of Singulisphaera acidiphila DSM 18658.</title>
        <authorList>
            <consortium name="US DOE Joint Genome Institute (JGI-PGF)"/>
            <person name="Lucas S."/>
            <person name="Copeland A."/>
            <person name="Lapidus A."/>
            <person name="Glavina del Rio T."/>
            <person name="Dalin E."/>
            <person name="Tice H."/>
            <person name="Bruce D."/>
            <person name="Goodwin L."/>
            <person name="Pitluck S."/>
            <person name="Peters L."/>
            <person name="Ovchinnikova G."/>
            <person name="Chertkov O."/>
            <person name="Kyrpides N."/>
            <person name="Mavromatis K."/>
            <person name="Ivanova N."/>
            <person name="Brettin T."/>
            <person name="Detter J.C."/>
            <person name="Han C."/>
            <person name="Larimer F."/>
            <person name="Land M."/>
            <person name="Hauser L."/>
            <person name="Markowitz V."/>
            <person name="Cheng J.-F."/>
            <person name="Hugenholtz P."/>
            <person name="Woyke T."/>
            <person name="Wu D."/>
            <person name="Tindall B."/>
            <person name="Pomrenke H."/>
            <person name="Brambilla E."/>
            <person name="Klenk H.-P."/>
            <person name="Eisen J.A."/>
        </authorList>
    </citation>
    <scope>NUCLEOTIDE SEQUENCE [LARGE SCALE GENOMIC DNA]</scope>
    <source>
        <strain evidence="3">ATCC BAA-1392 / DSM 18658 / VKM B-2454 / MOB10</strain>
    </source>
</reference>
<accession>L0DLU8</accession>
<dbReference type="eggNOG" id="COG0607">
    <property type="taxonomic scope" value="Bacteria"/>
</dbReference>
<dbReference type="PROSITE" id="PS50206">
    <property type="entry name" value="RHODANESE_3"/>
    <property type="match status" value="1"/>
</dbReference>
<evidence type="ECO:0000313" key="2">
    <source>
        <dbReference type="EMBL" id="AGA29795.1"/>
    </source>
</evidence>
<gene>
    <name evidence="2" type="ordered locus">Sinac_5664</name>
</gene>
<evidence type="ECO:0000259" key="1">
    <source>
        <dbReference type="PROSITE" id="PS50206"/>
    </source>
</evidence>